<dbReference type="GO" id="GO:0009401">
    <property type="term" value="P:phosphoenolpyruvate-dependent sugar phosphotransferase system"/>
    <property type="evidence" value="ECO:0007669"/>
    <property type="project" value="InterPro"/>
</dbReference>
<dbReference type="EMBL" id="PNHQ01000003">
    <property type="protein sequence ID" value="PMC80335.1"/>
    <property type="molecule type" value="Genomic_DNA"/>
</dbReference>
<dbReference type="InterPro" id="IPR003352">
    <property type="entry name" value="PTS_EIIC"/>
</dbReference>
<keyword evidence="6 10" id="KW-1133">Transmembrane helix</keyword>
<dbReference type="InterPro" id="IPR051088">
    <property type="entry name" value="PTS_Sugar-EIIC/EIIB"/>
</dbReference>
<comment type="caution">
    <text evidence="12">The sequence shown here is derived from an EMBL/GenBank/DDBJ whole genome shotgun (WGS) entry which is preliminary data.</text>
</comment>
<dbReference type="Proteomes" id="UP000235701">
    <property type="component" value="Unassembled WGS sequence"/>
</dbReference>
<evidence type="ECO:0000256" key="5">
    <source>
        <dbReference type="ARBA" id="ARBA00022692"/>
    </source>
</evidence>
<feature type="region of interest" description="Disordered" evidence="9">
    <location>
        <begin position="436"/>
        <end position="455"/>
    </location>
</feature>
<evidence type="ECO:0000259" key="11">
    <source>
        <dbReference type="PROSITE" id="PS51105"/>
    </source>
</evidence>
<sequence>MAQNKVQNNAFIEKFTNFSVKIGNQVHLRSLRDAFASIMPMFILAGLAVLVNNVIFPIFLSGETLANFQTFGNVITNGTLNIAGLLIAPMIAYSLATNKNFSSPISATSVATASLFIMMAISRLATPIDGSDPVEVSGVVSFNELGTQGMFAGIIMGLLATEVFMKLANNKKLRINLGDQVPPAVGQGFSTMIPTIVTLSFFAIISALLSVVFHTDLVTLISTLIQEPLRAVNSSIFGYLLIYSTGNFLFTLGIHQTVINGVLTEPLLLVNMNENMNAVANGQEPMNIINTSFQAVYAQMGGTGGTLALIIAVFLVSKYQPYREVSKLSIAPGLFEINEPMIFGLPIIFNIPMMIPFVLSPVIGALIGYIATVVGFVEPLIVLVPWTTPPLISGFLASGGDLKVVLLQIIILAVTTLFYMPFLKISERVAKKQAEIEQSKNDSNQVEDDDMDWTV</sequence>
<evidence type="ECO:0000256" key="6">
    <source>
        <dbReference type="ARBA" id="ARBA00022989"/>
    </source>
</evidence>
<evidence type="ECO:0000256" key="10">
    <source>
        <dbReference type="SAM" id="Phobius"/>
    </source>
</evidence>
<feature type="transmembrane region" description="Helical" evidence="10">
    <location>
        <begin position="34"/>
        <end position="59"/>
    </location>
</feature>
<dbReference type="GO" id="GO:0005886">
    <property type="term" value="C:plasma membrane"/>
    <property type="evidence" value="ECO:0007669"/>
    <property type="project" value="UniProtKB-SubCell"/>
</dbReference>
<keyword evidence="4 8" id="KW-0762">Sugar transport</keyword>
<feature type="transmembrane region" description="Helical" evidence="10">
    <location>
        <begin position="296"/>
        <end position="320"/>
    </location>
</feature>
<organism evidence="12 13">
    <name type="scientific">Aerococcus viridans</name>
    <dbReference type="NCBI Taxonomy" id="1377"/>
    <lineage>
        <taxon>Bacteria</taxon>
        <taxon>Bacillati</taxon>
        <taxon>Bacillota</taxon>
        <taxon>Bacilli</taxon>
        <taxon>Lactobacillales</taxon>
        <taxon>Aerococcaceae</taxon>
        <taxon>Aerococcus</taxon>
    </lineage>
</organism>
<dbReference type="PROSITE" id="PS51105">
    <property type="entry name" value="PTS_EIIC_TYPE_3"/>
    <property type="match status" value="1"/>
</dbReference>
<dbReference type="InterPro" id="IPR004796">
    <property type="entry name" value="PTS_IIC_cello"/>
</dbReference>
<keyword evidence="2 8" id="KW-0813">Transport</keyword>
<feature type="transmembrane region" description="Helical" evidence="10">
    <location>
        <begin position="404"/>
        <end position="423"/>
    </location>
</feature>
<dbReference type="PIRSF" id="PIRSF006351">
    <property type="entry name" value="PTS_EIIC-Cellobiose"/>
    <property type="match status" value="1"/>
</dbReference>
<feature type="transmembrane region" description="Helical" evidence="10">
    <location>
        <begin position="71"/>
        <end position="93"/>
    </location>
</feature>
<comment type="function">
    <text evidence="8">The phosphoenolpyruvate-dependent sugar phosphotransferase system (PTS), a major carbohydrate active -transport system, catalyzes the phosphorylation of incoming sugar substrates concomitant with their translocation across the cell membrane.</text>
</comment>
<evidence type="ECO:0000256" key="3">
    <source>
        <dbReference type="ARBA" id="ARBA00022475"/>
    </source>
</evidence>
<keyword evidence="3 8" id="KW-1003">Cell membrane</keyword>
<feature type="transmembrane region" description="Helical" evidence="10">
    <location>
        <begin position="196"/>
        <end position="215"/>
    </location>
</feature>
<evidence type="ECO:0000256" key="1">
    <source>
        <dbReference type="ARBA" id="ARBA00004651"/>
    </source>
</evidence>
<proteinExistence type="predicted"/>
<keyword evidence="7 8" id="KW-0472">Membrane</keyword>
<dbReference type="InterPro" id="IPR004501">
    <property type="entry name" value="PTS_EIIC_3"/>
</dbReference>
<evidence type="ECO:0000256" key="2">
    <source>
        <dbReference type="ARBA" id="ARBA00022448"/>
    </source>
</evidence>
<feature type="transmembrane region" description="Helical" evidence="10">
    <location>
        <begin position="366"/>
        <end position="384"/>
    </location>
</feature>
<keyword evidence="5 10" id="KW-0812">Transmembrane</keyword>
<feature type="transmembrane region" description="Helical" evidence="10">
    <location>
        <begin position="105"/>
        <end position="125"/>
    </location>
</feature>
<dbReference type="GO" id="GO:1901264">
    <property type="term" value="P:carbohydrate derivative transport"/>
    <property type="evidence" value="ECO:0007669"/>
    <property type="project" value="TreeGrafter"/>
</dbReference>
<dbReference type="RefSeq" id="WP_102198810.1">
    <property type="nucleotide sequence ID" value="NZ_PNHQ01000003.1"/>
</dbReference>
<dbReference type="AlphaFoldDB" id="A0A2N6UFL9"/>
<dbReference type="NCBIfam" id="TIGR00410">
    <property type="entry name" value="lacE"/>
    <property type="match status" value="1"/>
</dbReference>
<feature type="transmembrane region" description="Helical" evidence="10">
    <location>
        <begin position="235"/>
        <end position="254"/>
    </location>
</feature>
<evidence type="ECO:0000256" key="9">
    <source>
        <dbReference type="SAM" id="MobiDB-lite"/>
    </source>
</evidence>
<evidence type="ECO:0000313" key="13">
    <source>
        <dbReference type="Proteomes" id="UP000235701"/>
    </source>
</evidence>
<name>A0A2N6UFL9_9LACT</name>
<dbReference type="OrthoDB" id="1550290at2"/>
<dbReference type="GO" id="GO:0008982">
    <property type="term" value="F:protein-N(PI)-phosphohistidine-sugar phosphotransferase activity"/>
    <property type="evidence" value="ECO:0007669"/>
    <property type="project" value="UniProtKB-UniRule"/>
</dbReference>
<keyword evidence="13" id="KW-1185">Reference proteome</keyword>
<comment type="subcellular location">
    <subcellularLocation>
        <location evidence="1">Cell membrane</location>
        <topology evidence="1">Multi-pass membrane protein</topology>
    </subcellularLocation>
</comment>
<accession>A0A2N6UFL9</accession>
<evidence type="ECO:0000256" key="7">
    <source>
        <dbReference type="ARBA" id="ARBA00023136"/>
    </source>
</evidence>
<evidence type="ECO:0000313" key="12">
    <source>
        <dbReference type="EMBL" id="PMC80335.1"/>
    </source>
</evidence>
<feature type="compositionally biased region" description="Acidic residues" evidence="9">
    <location>
        <begin position="445"/>
        <end position="455"/>
    </location>
</feature>
<reference evidence="12 13" key="1">
    <citation type="submission" date="2017-09" db="EMBL/GenBank/DDBJ databases">
        <title>Bacterial strain isolated from the female urinary microbiota.</title>
        <authorList>
            <person name="Thomas-White K."/>
            <person name="Kumar N."/>
            <person name="Forster S."/>
            <person name="Putonti C."/>
            <person name="Lawley T."/>
            <person name="Wolfe A.J."/>
        </authorList>
    </citation>
    <scope>NUCLEOTIDE SEQUENCE [LARGE SCALE GENOMIC DNA]</scope>
    <source>
        <strain evidence="12 13">UMB0240</strain>
    </source>
</reference>
<evidence type="ECO:0000256" key="4">
    <source>
        <dbReference type="ARBA" id="ARBA00022597"/>
    </source>
</evidence>
<dbReference type="PANTHER" id="PTHR33989">
    <property type="match status" value="1"/>
</dbReference>
<protein>
    <recommendedName>
        <fullName evidence="8">Permease IIC component</fullName>
    </recommendedName>
</protein>
<feature type="domain" description="PTS EIIC type-3" evidence="11">
    <location>
        <begin position="11"/>
        <end position="422"/>
    </location>
</feature>
<dbReference type="PANTHER" id="PTHR33989:SF10">
    <property type="entry name" value="PERMEASE IIC COMPONENT"/>
    <property type="match status" value="1"/>
</dbReference>
<evidence type="ECO:0000256" key="8">
    <source>
        <dbReference type="PIRNR" id="PIRNR006351"/>
    </source>
</evidence>
<dbReference type="Pfam" id="PF02378">
    <property type="entry name" value="PTS_EIIC"/>
    <property type="match status" value="1"/>
</dbReference>
<gene>
    <name evidence="12" type="ORF">CJ191_01890</name>
</gene>